<evidence type="ECO:0000256" key="3">
    <source>
        <dbReference type="ARBA" id="ARBA00022598"/>
    </source>
</evidence>
<dbReference type="InterPro" id="IPR042099">
    <property type="entry name" value="ANL_N_sf"/>
</dbReference>
<comment type="pathway">
    <text evidence="2">Lipid metabolism; fatty acid beta-oxidation.</text>
</comment>
<dbReference type="Proteomes" id="UP001184230">
    <property type="component" value="Unassembled WGS sequence"/>
</dbReference>
<dbReference type="PANTHER" id="PTHR43767">
    <property type="entry name" value="LONG-CHAIN-FATTY-ACID--COA LIGASE"/>
    <property type="match status" value="1"/>
</dbReference>
<evidence type="ECO:0000256" key="6">
    <source>
        <dbReference type="ARBA" id="ARBA00039545"/>
    </source>
</evidence>
<dbReference type="InterPro" id="IPR050237">
    <property type="entry name" value="ATP-dep_AMP-bd_enzyme"/>
</dbReference>
<keyword evidence="3 10" id="KW-0436">Ligase</keyword>
<dbReference type="GO" id="GO:0004467">
    <property type="term" value="F:long-chain fatty acid-CoA ligase activity"/>
    <property type="evidence" value="ECO:0007669"/>
    <property type="project" value="UniProtKB-EC"/>
</dbReference>
<dbReference type="SUPFAM" id="SSF56801">
    <property type="entry name" value="Acetyl-CoA synthetase-like"/>
    <property type="match status" value="1"/>
</dbReference>
<dbReference type="InterPro" id="IPR000873">
    <property type="entry name" value="AMP-dep_synth/lig_dom"/>
</dbReference>
<dbReference type="Pfam" id="PF13193">
    <property type="entry name" value="AMP-binding_C"/>
    <property type="match status" value="1"/>
</dbReference>
<keyword evidence="11" id="KW-1185">Reference proteome</keyword>
<evidence type="ECO:0000256" key="1">
    <source>
        <dbReference type="ARBA" id="ARBA00004170"/>
    </source>
</evidence>
<dbReference type="PANTHER" id="PTHR43767:SF8">
    <property type="entry name" value="LONG-CHAIN-FATTY-ACID--COA LIGASE"/>
    <property type="match status" value="1"/>
</dbReference>
<sequence>MEHRLWHASYPAGLPHDLFLDESETLVTSLERAFTRHAARTAVTCAGESLTFAQVEHASALLARSLQAAGLQRGDRVALLLHNNLVYPVALAAILRAGLVGVTMNPLYTARELQYQLADSGASAMVTAEPFMGLVAEILEQTQLRYIVSVPMQGVKEALFATACEPGSAANQDPRIVTLGAATSALADAEFAREQVRSTDLAFLQYTGGTTGVSKGACLTHRSVLASSLQMQSWLRLNLDLDNFELVTPLPLYHIYPLGMALTALASGAHNRLVVNPRDTRSLCAELERAPFDMLIGVNTMFNALVTLPELSSIDFSRCKVVVGAGASIQAAVAAKWAEAGGPPITEAYGLTETSPSVTFNALGRSGTIGAPVPSTDVQIVDDAGEPVALGTPGELLIKGPQLFAGYWNREDETRKSFTQDGWFRTGDVVTMDAQGLMYIVDRKKDMILVSGFNVYPNEIEGVVALHPDVLECACVGVPDERSAEAPHLFVVGRTPGLKAEELQAHCRRLLAAYKVPRHITFLEALPKSAVGKILRKELRPGSGGVPGAAHKEVGAG</sequence>
<dbReference type="PROSITE" id="PS00455">
    <property type="entry name" value="AMP_BINDING"/>
    <property type="match status" value="1"/>
</dbReference>
<evidence type="ECO:0000313" key="10">
    <source>
        <dbReference type="EMBL" id="MDR6538561.1"/>
    </source>
</evidence>
<keyword evidence="4" id="KW-0472">Membrane</keyword>
<dbReference type="EMBL" id="JAVDRF010000011">
    <property type="protein sequence ID" value="MDR6538561.1"/>
    <property type="molecule type" value="Genomic_DNA"/>
</dbReference>
<accession>A0ABU1NL17</accession>
<organism evidence="10 11">
    <name type="scientific">Variovorax soli</name>
    <dbReference type="NCBI Taxonomy" id="376815"/>
    <lineage>
        <taxon>Bacteria</taxon>
        <taxon>Pseudomonadati</taxon>
        <taxon>Pseudomonadota</taxon>
        <taxon>Betaproteobacteria</taxon>
        <taxon>Burkholderiales</taxon>
        <taxon>Comamonadaceae</taxon>
        <taxon>Variovorax</taxon>
    </lineage>
</organism>
<dbReference type="InterPro" id="IPR020845">
    <property type="entry name" value="AMP-binding_CS"/>
</dbReference>
<protein>
    <recommendedName>
        <fullName evidence="6">Long-chain-fatty-acid--CoA ligase</fullName>
        <ecNumber evidence="5">6.2.1.3</ecNumber>
    </recommendedName>
    <alternativeName>
        <fullName evidence="7">Long-chain acyl-CoA synthetase</fullName>
    </alternativeName>
</protein>
<comment type="subcellular location">
    <subcellularLocation>
        <location evidence="1">Membrane</location>
        <topology evidence="1">Peripheral membrane protein</topology>
    </subcellularLocation>
</comment>
<dbReference type="InterPro" id="IPR025110">
    <property type="entry name" value="AMP-bd_C"/>
</dbReference>
<evidence type="ECO:0000259" key="9">
    <source>
        <dbReference type="Pfam" id="PF13193"/>
    </source>
</evidence>
<name>A0ABU1NL17_9BURK</name>
<evidence type="ECO:0000256" key="5">
    <source>
        <dbReference type="ARBA" id="ARBA00026121"/>
    </source>
</evidence>
<dbReference type="Pfam" id="PF00501">
    <property type="entry name" value="AMP-binding"/>
    <property type="match status" value="1"/>
</dbReference>
<reference evidence="10 11" key="1">
    <citation type="submission" date="2023-07" db="EMBL/GenBank/DDBJ databases">
        <title>Sorghum-associated microbial communities from plants grown in Nebraska, USA.</title>
        <authorList>
            <person name="Schachtman D."/>
        </authorList>
    </citation>
    <scope>NUCLEOTIDE SEQUENCE [LARGE SCALE GENOMIC DNA]</scope>
    <source>
        <strain evidence="10 11">DS1781</strain>
    </source>
</reference>
<feature type="domain" description="AMP-dependent synthetase/ligase" evidence="8">
    <location>
        <begin position="31"/>
        <end position="408"/>
    </location>
</feature>
<gene>
    <name evidence="10" type="ORF">J2739_004354</name>
</gene>
<dbReference type="EC" id="6.2.1.3" evidence="5"/>
<dbReference type="Gene3D" id="3.40.50.12780">
    <property type="entry name" value="N-terminal domain of ligase-like"/>
    <property type="match status" value="1"/>
</dbReference>
<comment type="caution">
    <text evidence="10">The sequence shown here is derived from an EMBL/GenBank/DDBJ whole genome shotgun (WGS) entry which is preliminary data.</text>
</comment>
<evidence type="ECO:0000259" key="8">
    <source>
        <dbReference type="Pfam" id="PF00501"/>
    </source>
</evidence>
<dbReference type="Gene3D" id="3.30.300.30">
    <property type="match status" value="1"/>
</dbReference>
<evidence type="ECO:0000313" key="11">
    <source>
        <dbReference type="Proteomes" id="UP001184230"/>
    </source>
</evidence>
<evidence type="ECO:0000256" key="7">
    <source>
        <dbReference type="ARBA" id="ARBA00042773"/>
    </source>
</evidence>
<evidence type="ECO:0000256" key="4">
    <source>
        <dbReference type="ARBA" id="ARBA00023136"/>
    </source>
</evidence>
<proteinExistence type="predicted"/>
<evidence type="ECO:0000256" key="2">
    <source>
        <dbReference type="ARBA" id="ARBA00005005"/>
    </source>
</evidence>
<feature type="domain" description="AMP-binding enzyme C-terminal" evidence="9">
    <location>
        <begin position="459"/>
        <end position="533"/>
    </location>
</feature>
<dbReference type="RefSeq" id="WP_309905470.1">
    <property type="nucleotide sequence ID" value="NZ_JAVDRF010000011.1"/>
</dbReference>
<dbReference type="InterPro" id="IPR045851">
    <property type="entry name" value="AMP-bd_C_sf"/>
</dbReference>